<dbReference type="InterPro" id="IPR011250">
    <property type="entry name" value="OMP/PagP_B-barrel"/>
</dbReference>
<evidence type="ECO:0000313" key="2">
    <source>
        <dbReference type="EMBL" id="GAA4804620.1"/>
    </source>
</evidence>
<reference evidence="3" key="1">
    <citation type="journal article" date="2019" name="Int. J. Syst. Evol. Microbiol.">
        <title>The Global Catalogue of Microorganisms (GCM) 10K type strain sequencing project: providing services to taxonomists for standard genome sequencing and annotation.</title>
        <authorList>
            <consortium name="The Broad Institute Genomics Platform"/>
            <consortium name="The Broad Institute Genome Sequencing Center for Infectious Disease"/>
            <person name="Wu L."/>
            <person name="Ma J."/>
        </authorList>
    </citation>
    <scope>NUCLEOTIDE SEQUENCE [LARGE SCALE GENOMIC DNA]</scope>
    <source>
        <strain evidence="3">JCM 18200</strain>
    </source>
</reference>
<protein>
    <recommendedName>
        <fullName evidence="4">Outer membrane beta-barrel protein</fullName>
    </recommendedName>
</protein>
<feature type="signal peptide" evidence="1">
    <location>
        <begin position="1"/>
        <end position="23"/>
    </location>
</feature>
<keyword evidence="1" id="KW-0732">Signal</keyword>
<dbReference type="EMBL" id="BAABIQ010000043">
    <property type="protein sequence ID" value="GAA4804620.1"/>
    <property type="molecule type" value="Genomic_DNA"/>
</dbReference>
<evidence type="ECO:0000313" key="3">
    <source>
        <dbReference type="Proteomes" id="UP001501411"/>
    </source>
</evidence>
<name>A0ABP9C3V3_9SPHI</name>
<dbReference type="Proteomes" id="UP001501411">
    <property type="component" value="Unassembled WGS sequence"/>
</dbReference>
<keyword evidence="3" id="KW-1185">Reference proteome</keyword>
<dbReference type="RefSeq" id="WP_345234244.1">
    <property type="nucleotide sequence ID" value="NZ_BAABIQ010000043.1"/>
</dbReference>
<evidence type="ECO:0000256" key="1">
    <source>
        <dbReference type="SAM" id="SignalP"/>
    </source>
</evidence>
<sequence>MKKLFLYILTVFLFTVATQQVHAQYKTALGLGIDVGNGDTYVGPQLKHFFSRKDAGNVQVLFADHVVVLGADYSYNAPIQGARGLDWYVGVGPQLSFVDHPYGGDKTYVAIRPALGLEYKIPSAPLAFHFDWKPWWNLTNHSDFEGGRFSIGFKYTFN</sequence>
<dbReference type="SUPFAM" id="SSF56925">
    <property type="entry name" value="OMPA-like"/>
    <property type="match status" value="1"/>
</dbReference>
<proteinExistence type="predicted"/>
<comment type="caution">
    <text evidence="2">The sequence shown here is derived from an EMBL/GenBank/DDBJ whole genome shotgun (WGS) entry which is preliminary data.</text>
</comment>
<organism evidence="2 3">
    <name type="scientific">Olivibacter ginsenosidimutans</name>
    <dbReference type="NCBI Taxonomy" id="1176537"/>
    <lineage>
        <taxon>Bacteria</taxon>
        <taxon>Pseudomonadati</taxon>
        <taxon>Bacteroidota</taxon>
        <taxon>Sphingobacteriia</taxon>
        <taxon>Sphingobacteriales</taxon>
        <taxon>Sphingobacteriaceae</taxon>
        <taxon>Olivibacter</taxon>
    </lineage>
</organism>
<gene>
    <name evidence="2" type="ORF">GCM10023231_37170</name>
</gene>
<evidence type="ECO:0008006" key="4">
    <source>
        <dbReference type="Google" id="ProtNLM"/>
    </source>
</evidence>
<feature type="chain" id="PRO_5046139825" description="Outer membrane beta-barrel protein" evidence="1">
    <location>
        <begin position="24"/>
        <end position="158"/>
    </location>
</feature>
<accession>A0ABP9C3V3</accession>